<organism evidence="5 6">
    <name type="scientific">Handelsmanbacteria sp. (strain RIFCSPLOWO2_12_FULL_64_10)</name>
    <dbReference type="NCBI Taxonomy" id="1817868"/>
    <lineage>
        <taxon>Bacteria</taxon>
        <taxon>Candidatus Handelsmaniibacteriota</taxon>
    </lineage>
</organism>
<evidence type="ECO:0000313" key="5">
    <source>
        <dbReference type="EMBL" id="OGG52156.1"/>
    </source>
</evidence>
<dbReference type="PANTHER" id="PTHR45527:SF1">
    <property type="entry name" value="FATTY ACID SYNTHASE"/>
    <property type="match status" value="1"/>
</dbReference>
<reference evidence="5 6" key="1">
    <citation type="journal article" date="2016" name="Nat. Commun.">
        <title>Thousands of microbial genomes shed light on interconnected biogeochemical processes in an aquifer system.</title>
        <authorList>
            <person name="Anantharaman K."/>
            <person name="Brown C.T."/>
            <person name="Hug L.A."/>
            <person name="Sharon I."/>
            <person name="Castelle C.J."/>
            <person name="Probst A.J."/>
            <person name="Thomas B.C."/>
            <person name="Singh A."/>
            <person name="Wilkins M.J."/>
            <person name="Karaoz U."/>
            <person name="Brodie E.L."/>
            <person name="Williams K.H."/>
            <person name="Hubbard S.S."/>
            <person name="Banfield J.F."/>
        </authorList>
    </citation>
    <scope>NUCLEOTIDE SEQUENCE [LARGE SCALE GENOMIC DNA]</scope>
    <source>
        <strain evidence="6">RIFCSPLOWO2_12_FULL_64_10</strain>
    </source>
</reference>
<feature type="domain" description="Carrier" evidence="4">
    <location>
        <begin position="952"/>
        <end position="1027"/>
    </location>
</feature>
<proteinExistence type="predicted"/>
<dbReference type="InterPro" id="IPR036736">
    <property type="entry name" value="ACP-like_sf"/>
</dbReference>
<dbReference type="InterPro" id="IPR025110">
    <property type="entry name" value="AMP-bd_C"/>
</dbReference>
<dbReference type="InterPro" id="IPR020845">
    <property type="entry name" value="AMP-binding_CS"/>
</dbReference>
<dbReference type="InterPro" id="IPR006162">
    <property type="entry name" value="Ppantetheine_attach_site"/>
</dbReference>
<dbReference type="InterPro" id="IPR009081">
    <property type="entry name" value="PP-bd_ACP"/>
</dbReference>
<dbReference type="GO" id="GO:0043041">
    <property type="term" value="P:amino acid activation for nonribosomal peptide biosynthetic process"/>
    <property type="evidence" value="ECO:0007669"/>
    <property type="project" value="TreeGrafter"/>
</dbReference>
<accession>A0A1F6CSJ9</accession>
<dbReference type="InterPro" id="IPR010071">
    <property type="entry name" value="AA_adenyl_dom"/>
</dbReference>
<dbReference type="Gene3D" id="3.40.50.980">
    <property type="match status" value="2"/>
</dbReference>
<evidence type="ECO:0000313" key="6">
    <source>
        <dbReference type="Proteomes" id="UP000178606"/>
    </source>
</evidence>
<comment type="caution">
    <text evidence="5">The sequence shown here is derived from an EMBL/GenBank/DDBJ whole genome shotgun (WGS) entry which is preliminary data.</text>
</comment>
<dbReference type="GO" id="GO:0003824">
    <property type="term" value="F:catalytic activity"/>
    <property type="evidence" value="ECO:0007669"/>
    <property type="project" value="InterPro"/>
</dbReference>
<keyword evidence="3" id="KW-0597">Phosphoprotein</keyword>
<dbReference type="InterPro" id="IPR045851">
    <property type="entry name" value="AMP-bd_C_sf"/>
</dbReference>
<evidence type="ECO:0000256" key="1">
    <source>
        <dbReference type="ARBA" id="ARBA00001957"/>
    </source>
</evidence>
<dbReference type="FunFam" id="3.30.300.30:FF:000010">
    <property type="entry name" value="Enterobactin synthetase component F"/>
    <property type="match status" value="1"/>
</dbReference>
<dbReference type="SUPFAM" id="SSF47336">
    <property type="entry name" value="ACP-like"/>
    <property type="match status" value="1"/>
</dbReference>
<keyword evidence="2" id="KW-0596">Phosphopantetheine</keyword>
<dbReference type="PROSITE" id="PS00012">
    <property type="entry name" value="PHOSPHOPANTETHEINE"/>
    <property type="match status" value="1"/>
</dbReference>
<dbReference type="GO" id="GO:0005829">
    <property type="term" value="C:cytosol"/>
    <property type="evidence" value="ECO:0007669"/>
    <property type="project" value="TreeGrafter"/>
</dbReference>
<comment type="cofactor">
    <cofactor evidence="1">
        <name>pantetheine 4'-phosphate</name>
        <dbReference type="ChEBI" id="CHEBI:47942"/>
    </cofactor>
</comment>
<dbReference type="InterPro" id="IPR020806">
    <property type="entry name" value="PKS_PP-bd"/>
</dbReference>
<dbReference type="CDD" id="cd05930">
    <property type="entry name" value="A_NRPS"/>
    <property type="match status" value="1"/>
</dbReference>
<dbReference type="Pfam" id="PF00501">
    <property type="entry name" value="AMP-binding"/>
    <property type="match status" value="1"/>
</dbReference>
<dbReference type="InterPro" id="IPR023213">
    <property type="entry name" value="CAT-like_dom_sf"/>
</dbReference>
<dbReference type="PROSITE" id="PS00455">
    <property type="entry name" value="AMP_BINDING"/>
    <property type="match status" value="1"/>
</dbReference>
<dbReference type="InterPro" id="IPR029058">
    <property type="entry name" value="AB_hydrolase_fold"/>
</dbReference>
<dbReference type="Pfam" id="PF00550">
    <property type="entry name" value="PP-binding"/>
    <property type="match status" value="1"/>
</dbReference>
<dbReference type="Gene3D" id="3.30.559.30">
    <property type="entry name" value="Nonribosomal peptide synthetase, condensation domain"/>
    <property type="match status" value="1"/>
</dbReference>
<dbReference type="Gene3D" id="3.30.300.30">
    <property type="match status" value="1"/>
</dbReference>
<dbReference type="Proteomes" id="UP000178606">
    <property type="component" value="Unassembled WGS sequence"/>
</dbReference>
<dbReference type="SUPFAM" id="SSF56801">
    <property type="entry name" value="Acetyl-CoA synthetase-like"/>
    <property type="match status" value="1"/>
</dbReference>
<dbReference type="SMART" id="SM00823">
    <property type="entry name" value="PKS_PP"/>
    <property type="match status" value="1"/>
</dbReference>
<dbReference type="GO" id="GO:0044550">
    <property type="term" value="P:secondary metabolite biosynthetic process"/>
    <property type="evidence" value="ECO:0007669"/>
    <property type="project" value="UniProtKB-ARBA"/>
</dbReference>
<evidence type="ECO:0000256" key="3">
    <source>
        <dbReference type="ARBA" id="ARBA00022553"/>
    </source>
</evidence>
<name>A0A1F6CSJ9_HANXR</name>
<dbReference type="Gene3D" id="3.30.559.10">
    <property type="entry name" value="Chloramphenicol acetyltransferase-like domain"/>
    <property type="match status" value="1"/>
</dbReference>
<evidence type="ECO:0000259" key="4">
    <source>
        <dbReference type="PROSITE" id="PS50075"/>
    </source>
</evidence>
<gene>
    <name evidence="5" type="ORF">A3F84_17975</name>
</gene>
<sequence length="1063" mass="117811">MRTVEDTYALTPLQQGMLFHGLRDRRAGAYLVQMVCTFVKDLNVPAFRLAWERVVARHPILRTGFRWEGLDEPLQEVHSRVELPLEAQDWRGLSAQEQGDRLDAYLRDDRTRGFDLGQAPLFRLALFRAGEDGHRFVWTFHHILLDGRSVLDVLKEVSVFYDAFCQGRDLQRPLPRPYRDHVEWVQRQDLRRAETHWRGLLRGFASPTPLTVAPPQECREGRGGQELRLSASATAALQGLAREHGITLNTALQGAWALLLSRYSGEEDVVFGAVRACRHSTVEGAESMIGLLLNTLPVRVRVPPDAVLLPWLKDLRAQHLAVRAFENTPLVKVQEWSDAPAGVPLFESVVMFENYEWDALLRTLEGGLAYREVRFIENPSYPITVAGHAAPEFLVKINYDRGRFDEPTVARMLGHLRTLLEGIASAPHRPLVELPMLTEEERRQLLVAWNRTEAETPRERCVHRLFEAWSGRTPGALAVAGGGRRLTYGELNARANRLAHRLRALGVGPEVPVGICLEPSPEAVVGMLGALKAGGAYVPLDPEDAHERLTFMLRDTRVPALLTRRGLLPKLPESAARVICLDEEPGMPGAANPDAQPGHLAYIIYTSGSTGAPKGVEVLHAGLANLVAWHQRAYGVTPADRASQVARLAFDASVWEIWPYLTAGASVHIPDRETRMSPGRVLAWLAAERITLSFLPTPLAEAAMEEAWPEDLALRALFTGGDRLRRVPRKAYPFRIVNHYGPTEYTVVTTCAQVSPEDREPPIGRPIANTRVYVLDAHRRPVPVGAPGELYIGGDGLSRGYLHRPELTAERFVPDPFGASPDARLYRTGDRVRYRPDGNLEFLGRMDQQVKIRGFRVELGEIEAALVRHAGVREAAVVAREGVSGQRLVAYMVAGGVPPGPDELRAFLQEKLPAYMAPQAFVFLDSLPLTANGKVDRRGLPAPDDSGVPASAPRSPVEKALAAVWADVLGVERVGIHDNFFELGGHSLLATRLISRLCAEFWVELPLQTLFDAPTVAELALAITRRRAGETDQEGLERLLAELEGLSDEEAEQYVARETGVDA</sequence>
<dbReference type="Pfam" id="PF13193">
    <property type="entry name" value="AMP-binding_C"/>
    <property type="match status" value="1"/>
</dbReference>
<dbReference type="EMBL" id="MFKF01000155">
    <property type="protein sequence ID" value="OGG52156.1"/>
    <property type="molecule type" value="Genomic_DNA"/>
</dbReference>
<dbReference type="Gene3D" id="3.40.50.1820">
    <property type="entry name" value="alpha/beta hydrolase"/>
    <property type="match status" value="1"/>
</dbReference>
<dbReference type="FunFam" id="2.30.38.10:FF:000001">
    <property type="entry name" value="Non-ribosomal peptide synthetase PvdI"/>
    <property type="match status" value="1"/>
</dbReference>
<dbReference type="FunFam" id="1.10.1200.10:FF:000016">
    <property type="entry name" value="Non-ribosomal peptide synthase"/>
    <property type="match status" value="1"/>
</dbReference>
<dbReference type="Pfam" id="PF00668">
    <property type="entry name" value="Condensation"/>
    <property type="match status" value="1"/>
</dbReference>
<dbReference type="NCBIfam" id="TIGR01733">
    <property type="entry name" value="AA-adenyl-dom"/>
    <property type="match status" value="1"/>
</dbReference>
<dbReference type="SUPFAM" id="SSF52777">
    <property type="entry name" value="CoA-dependent acyltransferases"/>
    <property type="match status" value="2"/>
</dbReference>
<dbReference type="InterPro" id="IPR001242">
    <property type="entry name" value="Condensation_dom"/>
</dbReference>
<protein>
    <recommendedName>
        <fullName evidence="4">Carrier domain-containing protein</fullName>
    </recommendedName>
</protein>
<dbReference type="GO" id="GO:0031177">
    <property type="term" value="F:phosphopantetheine binding"/>
    <property type="evidence" value="ECO:0007669"/>
    <property type="project" value="InterPro"/>
</dbReference>
<dbReference type="AlphaFoldDB" id="A0A1F6CSJ9"/>
<dbReference type="FunFam" id="3.40.50.980:FF:000001">
    <property type="entry name" value="Non-ribosomal peptide synthetase"/>
    <property type="match status" value="1"/>
</dbReference>
<dbReference type="PANTHER" id="PTHR45527">
    <property type="entry name" value="NONRIBOSOMAL PEPTIDE SYNTHETASE"/>
    <property type="match status" value="1"/>
</dbReference>
<dbReference type="GO" id="GO:0072330">
    <property type="term" value="P:monocarboxylic acid biosynthetic process"/>
    <property type="evidence" value="ECO:0007669"/>
    <property type="project" value="UniProtKB-ARBA"/>
</dbReference>
<dbReference type="FunFam" id="3.40.50.12780:FF:000012">
    <property type="entry name" value="Non-ribosomal peptide synthetase"/>
    <property type="match status" value="1"/>
</dbReference>
<dbReference type="InterPro" id="IPR000873">
    <property type="entry name" value="AMP-dep_synth/lig_dom"/>
</dbReference>
<evidence type="ECO:0000256" key="2">
    <source>
        <dbReference type="ARBA" id="ARBA00022450"/>
    </source>
</evidence>
<dbReference type="Gene3D" id="2.30.38.10">
    <property type="entry name" value="Luciferase, Domain 3"/>
    <property type="match status" value="1"/>
</dbReference>
<dbReference type="PROSITE" id="PS50075">
    <property type="entry name" value="CARRIER"/>
    <property type="match status" value="1"/>
</dbReference>
<dbReference type="CDD" id="cd19543">
    <property type="entry name" value="DCL_NRPS"/>
    <property type="match status" value="1"/>
</dbReference>